<dbReference type="RefSeq" id="WP_229114400.1">
    <property type="nucleotide sequence ID" value="NZ_CP064787.1"/>
</dbReference>
<dbReference type="Gene3D" id="1.20.1500.10">
    <property type="entry name" value="YheA/YmcA-like"/>
    <property type="match status" value="1"/>
</dbReference>
<dbReference type="EMBL" id="CP064787">
    <property type="protein sequence ID" value="QSG04919.1"/>
    <property type="molecule type" value="Genomic_DNA"/>
</dbReference>
<dbReference type="PANTHER" id="PTHR38448">
    <property type="entry name" value="REGULATORY PROTEIN YLBF-RELATED"/>
    <property type="match status" value="1"/>
</dbReference>
<dbReference type="NCBIfam" id="NF041416">
    <property type="entry name" value="halo_CC_star_2"/>
    <property type="match status" value="1"/>
</dbReference>
<dbReference type="SUPFAM" id="SSF158622">
    <property type="entry name" value="YheA/YmcA-like"/>
    <property type="match status" value="1"/>
</dbReference>
<dbReference type="Pfam" id="PF06133">
    <property type="entry name" value="Com_YlbF"/>
    <property type="match status" value="1"/>
</dbReference>
<dbReference type="GeneID" id="68854208"/>
<evidence type="ECO:0000313" key="2">
    <source>
        <dbReference type="Proteomes" id="UP000663525"/>
    </source>
</evidence>
<evidence type="ECO:0000313" key="1">
    <source>
        <dbReference type="EMBL" id="QSG04919.1"/>
    </source>
</evidence>
<dbReference type="InterPro" id="IPR052767">
    <property type="entry name" value="Bact_com_dev_regulator"/>
</dbReference>
<name>A0A897N1C7_9EURY</name>
<proteinExistence type="predicted"/>
<protein>
    <submittedName>
        <fullName evidence="1">Cell fate regulator YlbF, YheA/YmcA/DUF963 family (Controls sporulation, competence, biofilm development)</fullName>
    </submittedName>
</protein>
<dbReference type="PANTHER" id="PTHR38448:SF2">
    <property type="entry name" value="REGULATORY PROTEIN YLBF"/>
    <property type="match status" value="1"/>
</dbReference>
<dbReference type="AlphaFoldDB" id="A0A897N1C7"/>
<dbReference type="Proteomes" id="UP000663525">
    <property type="component" value="Chromosome"/>
</dbReference>
<gene>
    <name evidence="1" type="ORF">HSR121_0564</name>
</gene>
<reference evidence="1" key="1">
    <citation type="submission" date="2020-11" db="EMBL/GenBank/DDBJ databases">
        <title>Carbohydrate-dependent, anaerobic sulfur respiration: A novel catabolism in halophilic archaea.</title>
        <authorList>
            <person name="Sorokin D.Y."/>
            <person name="Messina E."/>
            <person name="Smedile F."/>
            <person name="La Cono V."/>
            <person name="Hallsworth J.E."/>
            <person name="Yakimov M.M."/>
        </authorList>
    </citation>
    <scope>NUCLEOTIDE SEQUENCE</scope>
    <source>
        <strain evidence="1">HSR12-1</strain>
    </source>
</reference>
<dbReference type="InterPro" id="IPR010368">
    <property type="entry name" value="Com_YlbF"/>
</dbReference>
<dbReference type="InterPro" id="IPR023378">
    <property type="entry name" value="YheA/YmcA-like_dom_sf"/>
</dbReference>
<accession>A0A897N1C7</accession>
<sequence>MSEQQTVDVNDALREFVDAIKDCEQYRTFREAHERLDEDDDAQQLLQTYQEKQIQLQRGGHDQEVMAELRDVKREMDDNETINEYMQAEKTLIELLDQTNDVISERIDEEFARSTGGGCC</sequence>
<organism evidence="1 2">
    <name type="scientific">Halapricum desulfuricans</name>
    <dbReference type="NCBI Taxonomy" id="2841257"/>
    <lineage>
        <taxon>Archaea</taxon>
        <taxon>Methanobacteriati</taxon>
        <taxon>Methanobacteriota</taxon>
        <taxon>Stenosarchaea group</taxon>
        <taxon>Halobacteria</taxon>
        <taxon>Halobacteriales</taxon>
        <taxon>Haloarculaceae</taxon>
        <taxon>Halapricum</taxon>
    </lineage>
</organism>